<dbReference type="RefSeq" id="WP_163084386.1">
    <property type="nucleotide sequence ID" value="NZ_JAAAWN010000006.1"/>
</dbReference>
<accession>A0A7X5RKJ7</accession>
<dbReference type="AlphaFoldDB" id="A0A7X5RKJ7"/>
<keyword evidence="5" id="KW-1133">Transmembrane helix</keyword>
<dbReference type="EMBL" id="JAAAWN010000006">
    <property type="protein sequence ID" value="NDV90796.1"/>
    <property type="molecule type" value="Genomic_DNA"/>
</dbReference>
<dbReference type="Proteomes" id="UP000470213">
    <property type="component" value="Unassembled WGS sequence"/>
</dbReference>
<reference evidence="7 8" key="1">
    <citation type="submission" date="2020-01" db="EMBL/GenBank/DDBJ databases">
        <authorList>
            <person name="Chen J."/>
            <person name="Zhu S."/>
            <person name="Yang J."/>
        </authorList>
    </citation>
    <scope>NUCLEOTIDE SEQUENCE [LARGE SCALE GENOMIC DNA]</scope>
    <source>
        <strain evidence="7 8">345S023</strain>
    </source>
</reference>
<keyword evidence="4" id="KW-1015">Disulfide bond</keyword>
<dbReference type="InterPro" id="IPR036249">
    <property type="entry name" value="Thioredoxin-like_sf"/>
</dbReference>
<feature type="domain" description="Thioredoxin" evidence="6">
    <location>
        <begin position="41"/>
        <end position="210"/>
    </location>
</feature>
<gene>
    <name evidence="7" type="ORF">GTH32_06230</name>
</gene>
<feature type="binding site" evidence="3">
    <location>
        <position position="83"/>
    </location>
    <ligand>
        <name>Cu cation</name>
        <dbReference type="ChEBI" id="CHEBI:23378"/>
    </ligand>
</feature>
<feature type="transmembrane region" description="Helical" evidence="5">
    <location>
        <begin position="6"/>
        <end position="26"/>
    </location>
</feature>
<dbReference type="Gene3D" id="3.40.30.10">
    <property type="entry name" value="Glutaredoxin"/>
    <property type="match status" value="1"/>
</dbReference>
<evidence type="ECO:0000256" key="5">
    <source>
        <dbReference type="SAM" id="Phobius"/>
    </source>
</evidence>
<dbReference type="PROSITE" id="PS51352">
    <property type="entry name" value="THIOREDOXIN_2"/>
    <property type="match status" value="1"/>
</dbReference>
<feature type="disulfide bond" description="Redox-active" evidence="4">
    <location>
        <begin position="79"/>
        <end position="83"/>
    </location>
</feature>
<dbReference type="PANTHER" id="PTHR12151">
    <property type="entry name" value="ELECTRON TRANSPORT PROTIN SCO1/SENC FAMILY MEMBER"/>
    <property type="match status" value="1"/>
</dbReference>
<comment type="similarity">
    <text evidence="1">Belongs to the SCO1/2 family.</text>
</comment>
<evidence type="ECO:0000256" key="2">
    <source>
        <dbReference type="ARBA" id="ARBA00023008"/>
    </source>
</evidence>
<organism evidence="7 8">
    <name type="scientific">Alteromonas profundi</name>
    <dbReference type="NCBI Taxonomy" id="2696062"/>
    <lineage>
        <taxon>Bacteria</taxon>
        <taxon>Pseudomonadati</taxon>
        <taxon>Pseudomonadota</taxon>
        <taxon>Gammaproteobacteria</taxon>
        <taxon>Alteromonadales</taxon>
        <taxon>Alteromonadaceae</taxon>
        <taxon>Alteromonas/Salinimonas group</taxon>
        <taxon>Alteromonas</taxon>
    </lineage>
</organism>
<dbReference type="PANTHER" id="PTHR12151:SF25">
    <property type="entry name" value="LINALOOL DEHYDRATASE_ISOMERASE DOMAIN-CONTAINING PROTEIN"/>
    <property type="match status" value="1"/>
</dbReference>
<keyword evidence="5" id="KW-0472">Membrane</keyword>
<dbReference type="InterPro" id="IPR013766">
    <property type="entry name" value="Thioredoxin_domain"/>
</dbReference>
<comment type="caution">
    <text evidence="7">The sequence shown here is derived from an EMBL/GenBank/DDBJ whole genome shotgun (WGS) entry which is preliminary data.</text>
</comment>
<dbReference type="InterPro" id="IPR003782">
    <property type="entry name" value="SCO1/SenC"/>
</dbReference>
<feature type="binding site" evidence="3">
    <location>
        <position position="170"/>
    </location>
    <ligand>
        <name>Cu cation</name>
        <dbReference type="ChEBI" id="CHEBI:23378"/>
    </ligand>
</feature>
<feature type="binding site" evidence="3">
    <location>
        <position position="79"/>
    </location>
    <ligand>
        <name>Cu cation</name>
        <dbReference type="ChEBI" id="CHEBI:23378"/>
    </ligand>
</feature>
<evidence type="ECO:0000256" key="1">
    <source>
        <dbReference type="ARBA" id="ARBA00010996"/>
    </source>
</evidence>
<evidence type="ECO:0000256" key="3">
    <source>
        <dbReference type="PIRSR" id="PIRSR603782-1"/>
    </source>
</evidence>
<evidence type="ECO:0000313" key="8">
    <source>
        <dbReference type="Proteomes" id="UP000470213"/>
    </source>
</evidence>
<keyword evidence="5" id="KW-0812">Transmembrane</keyword>
<keyword evidence="2 3" id="KW-0186">Copper</keyword>
<dbReference type="FunFam" id="3.40.30.10:FF:000013">
    <property type="entry name" value="Blast:Protein SCO1 homolog, mitochondrial"/>
    <property type="match status" value="1"/>
</dbReference>
<evidence type="ECO:0000313" key="7">
    <source>
        <dbReference type="EMBL" id="NDV90796.1"/>
    </source>
</evidence>
<evidence type="ECO:0000259" key="6">
    <source>
        <dbReference type="PROSITE" id="PS51352"/>
    </source>
</evidence>
<keyword evidence="3" id="KW-0479">Metal-binding</keyword>
<dbReference type="SUPFAM" id="SSF52833">
    <property type="entry name" value="Thioredoxin-like"/>
    <property type="match status" value="1"/>
</dbReference>
<keyword evidence="8" id="KW-1185">Reference proteome</keyword>
<dbReference type="CDD" id="cd02968">
    <property type="entry name" value="SCO"/>
    <property type="match status" value="1"/>
</dbReference>
<proteinExistence type="inferred from homology"/>
<name>A0A7X5RKJ7_9ALTE</name>
<evidence type="ECO:0000256" key="4">
    <source>
        <dbReference type="PIRSR" id="PIRSR603782-2"/>
    </source>
</evidence>
<protein>
    <submittedName>
        <fullName evidence="7">Redoxin domain-containing protein</fullName>
    </submittedName>
</protein>
<sequence length="215" mass="23885">MNQRVVVGVVAVIALILGVIGALYIAPPDLDKTEVRYFQAYPEARNIAPFVLTNHHGETFSETSLKDQWSLIFLGYTFCPDICPTTMAELNRIYPQLQQLPTENPIKVVFVSVDPKRDTVPRLADYVGYFNQSFIGLTGEHKDLFPFARNLGMMYAIAESTDKPDYLVDHSASIVLVNPKAQAVGRFKPKREPGKLSVSDAEQILADMPAIIAAQ</sequence>
<dbReference type="Pfam" id="PF02630">
    <property type="entry name" value="SCO1-SenC"/>
    <property type="match status" value="1"/>
</dbReference>
<dbReference type="GO" id="GO:0046872">
    <property type="term" value="F:metal ion binding"/>
    <property type="evidence" value="ECO:0007669"/>
    <property type="project" value="UniProtKB-KW"/>
</dbReference>